<dbReference type="GeneTree" id="ENSGT00940000179409"/>
<dbReference type="Proteomes" id="UP000261420">
    <property type="component" value="Unplaced"/>
</dbReference>
<reference evidence="1" key="2">
    <citation type="submission" date="2025-09" db="UniProtKB">
        <authorList>
            <consortium name="Ensembl"/>
        </authorList>
    </citation>
    <scope>IDENTIFICATION</scope>
</reference>
<name>A0A3B4V8M3_SERDU</name>
<dbReference type="AlphaFoldDB" id="A0A3B4V8M3"/>
<accession>A0A3B4V8M3</accession>
<keyword evidence="2" id="KW-1185">Reference proteome</keyword>
<dbReference type="Ensembl" id="ENSSDUT00000027622.1">
    <property type="protein sequence ID" value="ENSSDUP00000027141.1"/>
    <property type="gene ID" value="ENSSDUG00000019664.1"/>
</dbReference>
<reference evidence="1" key="1">
    <citation type="submission" date="2025-08" db="UniProtKB">
        <authorList>
            <consortium name="Ensembl"/>
        </authorList>
    </citation>
    <scope>IDENTIFICATION</scope>
</reference>
<sequence>FLSQFLCHLRFVICTNDTFRYRPTLDVTPQSNRKVSSLYSLGCNFCNFLL</sequence>
<organism evidence="1 2">
    <name type="scientific">Seriola dumerili</name>
    <name type="common">Greater amberjack</name>
    <name type="synonym">Caranx dumerili</name>
    <dbReference type="NCBI Taxonomy" id="41447"/>
    <lineage>
        <taxon>Eukaryota</taxon>
        <taxon>Metazoa</taxon>
        <taxon>Chordata</taxon>
        <taxon>Craniata</taxon>
        <taxon>Vertebrata</taxon>
        <taxon>Euteleostomi</taxon>
        <taxon>Actinopterygii</taxon>
        <taxon>Neopterygii</taxon>
        <taxon>Teleostei</taxon>
        <taxon>Neoteleostei</taxon>
        <taxon>Acanthomorphata</taxon>
        <taxon>Carangaria</taxon>
        <taxon>Carangiformes</taxon>
        <taxon>Carangidae</taxon>
        <taxon>Seriola</taxon>
    </lineage>
</organism>
<evidence type="ECO:0000313" key="2">
    <source>
        <dbReference type="Proteomes" id="UP000261420"/>
    </source>
</evidence>
<proteinExistence type="predicted"/>
<protein>
    <submittedName>
        <fullName evidence="1">Uncharacterized protein</fullName>
    </submittedName>
</protein>
<evidence type="ECO:0000313" key="1">
    <source>
        <dbReference type="Ensembl" id="ENSSDUP00000027141.1"/>
    </source>
</evidence>